<dbReference type="InterPro" id="IPR019021">
    <property type="entry name" value="Mms22"/>
</dbReference>
<organism evidence="2 3">
    <name type="scientific">Exophiala sideris</name>
    <dbReference type="NCBI Taxonomy" id="1016849"/>
    <lineage>
        <taxon>Eukaryota</taxon>
        <taxon>Fungi</taxon>
        <taxon>Dikarya</taxon>
        <taxon>Ascomycota</taxon>
        <taxon>Pezizomycotina</taxon>
        <taxon>Eurotiomycetes</taxon>
        <taxon>Chaetothyriomycetidae</taxon>
        <taxon>Chaetothyriales</taxon>
        <taxon>Herpotrichiellaceae</taxon>
        <taxon>Exophiala</taxon>
    </lineage>
</organism>
<dbReference type="PANTHER" id="PTHR28122">
    <property type="entry name" value="E3 UBIQUITIN-PROTEIN LIGASE SUBSTRATE RECEPTOR MMS22"/>
    <property type="match status" value="1"/>
</dbReference>
<feature type="compositionally biased region" description="Polar residues" evidence="1">
    <location>
        <begin position="169"/>
        <end position="181"/>
    </location>
</feature>
<feature type="region of interest" description="Disordered" evidence="1">
    <location>
        <begin position="573"/>
        <end position="643"/>
    </location>
</feature>
<feature type="region of interest" description="Disordered" evidence="1">
    <location>
        <begin position="801"/>
        <end position="883"/>
    </location>
</feature>
<proteinExistence type="predicted"/>
<feature type="compositionally biased region" description="Basic residues" evidence="1">
    <location>
        <begin position="576"/>
        <end position="589"/>
    </location>
</feature>
<feature type="region of interest" description="Disordered" evidence="1">
    <location>
        <begin position="317"/>
        <end position="459"/>
    </location>
</feature>
<dbReference type="PANTHER" id="PTHR28122:SF1">
    <property type="entry name" value="E3 UBIQUITIN-PROTEIN LIGASE SUBSTRATE RECEPTOR MMS22"/>
    <property type="match status" value="1"/>
</dbReference>
<feature type="compositionally biased region" description="Low complexity" evidence="1">
    <location>
        <begin position="424"/>
        <end position="433"/>
    </location>
</feature>
<feature type="compositionally biased region" description="Low complexity" evidence="1">
    <location>
        <begin position="273"/>
        <end position="289"/>
    </location>
</feature>
<feature type="compositionally biased region" description="Polar residues" evidence="1">
    <location>
        <begin position="443"/>
        <end position="456"/>
    </location>
</feature>
<feature type="compositionally biased region" description="Basic residues" evidence="1">
    <location>
        <begin position="632"/>
        <end position="641"/>
    </location>
</feature>
<feature type="region of interest" description="Disordered" evidence="1">
    <location>
        <begin position="240"/>
        <end position="289"/>
    </location>
</feature>
<protein>
    <recommendedName>
        <fullName evidence="4">Mus7/MMS22 family-domain-containing protein</fullName>
    </recommendedName>
</protein>
<evidence type="ECO:0000256" key="1">
    <source>
        <dbReference type="SAM" id="MobiDB-lite"/>
    </source>
</evidence>
<feature type="compositionally biased region" description="Basic residues" evidence="1">
    <location>
        <begin position="858"/>
        <end position="873"/>
    </location>
</feature>
<feature type="region of interest" description="Disordered" evidence="1">
    <location>
        <begin position="699"/>
        <end position="720"/>
    </location>
</feature>
<name>A0ABR0JRR8_9EURO</name>
<gene>
    <name evidence="2" type="ORF">LTR69_000769</name>
</gene>
<evidence type="ECO:0008006" key="4">
    <source>
        <dbReference type="Google" id="ProtNLM"/>
    </source>
</evidence>
<evidence type="ECO:0000313" key="2">
    <source>
        <dbReference type="EMBL" id="KAK5068649.1"/>
    </source>
</evidence>
<dbReference type="Proteomes" id="UP001345691">
    <property type="component" value="Unassembled WGS sequence"/>
</dbReference>
<sequence>MADWRERGYVPDSDDEEEEEERDIRLVAANHEGLQDHPSLRSEDRLLTANVDEPVNGDSAASTKHDTIIPESSSDISVTPNSVDEKVVEGSTGHGETQRHPSTNAGTLPDPVAQQSESVYATAARLGNELQKGLQTIHNVLAGAKVDDGDETDSPLSSLPSSPPLSPRTGVSPQHRTPLTLNVGPTNHAINESLAQQLAAAVVRRSFRTRAPIQLHPYALEDAKYRQSWKERGLQPVHVPFAASKPVEPTKDDSQGTNTYESSQAQSSDERPPLSSLPPENNNEESQSPIRNRRLLHTAKDISFDDDLPALSDLLQSHSTQIGTRPTQVSKPGRRPVMPPMRTNDDGYRIYDLPEDEDVSDGGAHKERASFIVPPSPPRSRGTLSSQDGVPSGSRVPSHGDTTPAALPTPLLSSDRQRSKRPLELQSLSSSESGTISNEDDSATSSGHENPENESQGAHVLRRRIKGVLPASWLKLDIKKQKNSDVQRRHGHSPVKPALERGVAQRSSTMGTIRMRAQNEHEKRRSLDADILQASSESDSDDLVMIGADDASVNGQEPWNEDVVEDNAIDAMLAPRQRKAATSRRKQRKSKDTWMRSKSLTTARSHDTFRPTHRGSGKTAVARNSNNEPRPRKQLKKRHKTQQLTIMDAPGFQDKDIPRFLRIAGRRRAGNAETKAQNLSTKYLRLETTQDTLDVNREVERGRTRPGRGSGPGAHSTTRTPLNAQQSLIENVGNSTTSTLVNQRTSQLDTLKQSTKGTLQRIRSNRVRDQFMQSPRRPHEANYHNALVDLFQHRNTRHNQANLNQQSGTPGDLEQTESVVNSRLTSLSTLRRVPHPASKRKEIPTPVLQEEYTPALPIRRRPPKAHAPRKHAAKSFQKPGNGVVHHEVANREALQDPMQDESADRSSYHPDSMAFQDFNYPPKAALLFEDMALYSPIVGPDGLLSKTMKSMTDLSRMFEVSGASTPVAARGADEAVPSHHWLGVKEMMIQAFKAIASSIGRQEEQHFNPADGNDALSRRAKESVDSMIDGLNKGLSFDNNIQLEDFVSSALDQIDGLLEELEALRDNTSTPEEVTVALSILNRLTVFGYQLSRLTTFVGKVLETRCVGSRHRLATLAFSMALRVDFLKALNFYIADLSQNPWAAKEAFTRNSENELETVFLLQKVGFSQACISKLNDILSSRLTIDPLHLDASEKLACTILTLACVFSILGKDVVGTYGDENADSLISSGFSALSNAINAFFNLVIQEQNKSNKRLDMLDDFGRRALQWCLWLARSVNRGVADNLLRQIFKYYSTKTVNMLDLFGSTSPAAPNFLELQLPAKDIVPEPDDTDFQLFLKMIAFTLGRSALTDADDPATLRRQGLRKVSLVFSLLPNNGPDVDVEKSIRLADLAAMENRYLLLLTLYHYSPVGYKPDLTYIKNLVEFGKAHYAVCNLVIKCWASIVRSVVLQPMSTMDLHQLAVWMQDMIFQICNKLKEAFVDETAPADSVTHENNRKNANALLCSLAERYAEAIDLSLQESQARQLLTGEHLDELLAVCNPQPWLEDSTISCILKVVTSYLRKCEEPNPLVLDLRQQLRRVLTAQLGRALALDESLLTSMVEMWFQIARTMVLSGDDSWDLYMSQHGTYSFPRIAGNEAGRRCHILLLSKIAAADKAYFKAELYFFFEAWLSSILVPVNDVTFEHILTNTLIQMAPQVLALGGLRGNIANGTPDFLLTREDLVHYRLQIVRHVIRTIQDMQYAVDAPLDQGLSKSAAEGLLGVISTAMKYTWQQTPKEERASWASFMHDIVFEISACTFPNFVIDSWFEDMNGMGLEDKVLHLERLFIVKREQPERFDNEHAVQVFRVACEMACAAGEKTKLVHQLAKTFTAAGFDYINEEGKYLLDISTQFFFLKAILPAYIHGAFNEQGLSEQIAPTMLLASPVIAIATTMMSTLELRSDLEDEFHMERFAEVMVMWLVAAGKRLKGTVCDFVNHNALGWQLEMLARLVTLCAKVCSRWAHLYQLFPISDRMAQLQEHVQAYSMYVYEYACSATGLPCSPPDPEFWDTFPDSRVRSAKDFGFYLDEPEWEDYEEVVRLHNYAVQDLERAGKNWVYVRETTDGPVWRFNRGGRGELLDAVIPDYLSREDGMVQVKCAVEELVAALVLLGVK</sequence>
<feature type="compositionally biased region" description="Polar residues" evidence="1">
    <location>
        <begin position="816"/>
        <end position="829"/>
    </location>
</feature>
<feature type="compositionally biased region" description="Polar residues" evidence="1">
    <location>
        <begin position="70"/>
        <end position="82"/>
    </location>
</feature>
<keyword evidence="3" id="KW-1185">Reference proteome</keyword>
<evidence type="ECO:0000313" key="3">
    <source>
        <dbReference type="Proteomes" id="UP001345691"/>
    </source>
</evidence>
<comment type="caution">
    <text evidence="2">The sequence shown here is derived from an EMBL/GenBank/DDBJ whole genome shotgun (WGS) entry which is preliminary data.</text>
</comment>
<accession>A0ABR0JRR8</accession>
<feature type="compositionally biased region" description="Acidic residues" evidence="1">
    <location>
        <begin position="12"/>
        <end position="21"/>
    </location>
</feature>
<dbReference type="Pfam" id="PF09462">
    <property type="entry name" value="Mus7"/>
    <property type="match status" value="1"/>
</dbReference>
<feature type="region of interest" description="Disordered" evidence="1">
    <location>
        <begin position="145"/>
        <end position="181"/>
    </location>
</feature>
<dbReference type="EMBL" id="JAVRRF010000001">
    <property type="protein sequence ID" value="KAK5068649.1"/>
    <property type="molecule type" value="Genomic_DNA"/>
</dbReference>
<feature type="region of interest" description="Disordered" evidence="1">
    <location>
        <begin position="1"/>
        <end position="113"/>
    </location>
</feature>
<feature type="compositionally biased region" description="Polar residues" evidence="1">
    <location>
        <begin position="255"/>
        <end position="266"/>
    </location>
</feature>
<reference evidence="2 3" key="1">
    <citation type="submission" date="2023-08" db="EMBL/GenBank/DDBJ databases">
        <title>Black Yeasts Isolated from many extreme environments.</title>
        <authorList>
            <person name="Coleine C."/>
            <person name="Stajich J.E."/>
            <person name="Selbmann L."/>
        </authorList>
    </citation>
    <scope>NUCLEOTIDE SEQUENCE [LARGE SCALE GENOMIC DNA]</scope>
    <source>
        <strain evidence="2 3">CCFEE 6328</strain>
    </source>
</reference>
<feature type="compositionally biased region" description="Basic and acidic residues" evidence="1">
    <location>
        <begin position="33"/>
        <end position="46"/>
    </location>
</feature>
<feature type="compositionally biased region" description="Polar residues" evidence="1">
    <location>
        <begin position="317"/>
        <end position="330"/>
    </location>
</feature>